<gene>
    <name evidence="2" type="ORF">SAMN04488112_10595</name>
</gene>
<proteinExistence type="predicted"/>
<evidence type="ECO:0000313" key="2">
    <source>
        <dbReference type="EMBL" id="SDC26619.1"/>
    </source>
</evidence>
<dbReference type="STRING" id="1236220.SAMN04488112_10595"/>
<accession>A0A1G6K6E9</accession>
<protein>
    <recommendedName>
        <fullName evidence="4">SH3 domain-containing protein</fullName>
    </recommendedName>
</protein>
<dbReference type="EMBL" id="FMZA01000005">
    <property type="protein sequence ID" value="SDC26619.1"/>
    <property type="molecule type" value="Genomic_DNA"/>
</dbReference>
<evidence type="ECO:0000313" key="3">
    <source>
        <dbReference type="Proteomes" id="UP000199387"/>
    </source>
</evidence>
<dbReference type="Proteomes" id="UP000199387">
    <property type="component" value="Unassembled WGS sequence"/>
</dbReference>
<feature type="signal peptide" evidence="1">
    <location>
        <begin position="1"/>
        <end position="27"/>
    </location>
</feature>
<dbReference type="RefSeq" id="WP_143003467.1">
    <property type="nucleotide sequence ID" value="NZ_FMZA01000005.1"/>
</dbReference>
<feature type="chain" id="PRO_5011735171" description="SH3 domain-containing protein" evidence="1">
    <location>
        <begin position="28"/>
        <end position="105"/>
    </location>
</feature>
<sequence length="105" mass="11493">MRKKLFALLAVLSLSMVPFGTTETVSAQGFASEGKAHIMACSGSGFVGANTPVYEQKSVTSPVIERYGPEGMHYVRGFIFDDGWVARDGFGWIQVSDFIMFECNI</sequence>
<keyword evidence="1" id="KW-0732">Signal</keyword>
<name>A0A1G6K6E9_9BACL</name>
<evidence type="ECO:0008006" key="4">
    <source>
        <dbReference type="Google" id="ProtNLM"/>
    </source>
</evidence>
<reference evidence="2 3" key="1">
    <citation type="submission" date="2016-10" db="EMBL/GenBank/DDBJ databases">
        <authorList>
            <person name="de Groot N.N."/>
        </authorList>
    </citation>
    <scope>NUCLEOTIDE SEQUENCE [LARGE SCALE GENOMIC DNA]</scope>
    <source>
        <strain evidence="2 3">DSM 45514</strain>
    </source>
</reference>
<organism evidence="2 3">
    <name type="scientific">Melghirimyces thermohalophilus</name>
    <dbReference type="NCBI Taxonomy" id="1236220"/>
    <lineage>
        <taxon>Bacteria</taxon>
        <taxon>Bacillati</taxon>
        <taxon>Bacillota</taxon>
        <taxon>Bacilli</taxon>
        <taxon>Bacillales</taxon>
        <taxon>Thermoactinomycetaceae</taxon>
        <taxon>Melghirimyces</taxon>
    </lineage>
</organism>
<dbReference type="AlphaFoldDB" id="A0A1G6K6E9"/>
<keyword evidence="3" id="KW-1185">Reference proteome</keyword>
<evidence type="ECO:0000256" key="1">
    <source>
        <dbReference type="SAM" id="SignalP"/>
    </source>
</evidence>